<dbReference type="InterPro" id="IPR007527">
    <property type="entry name" value="Znf_SWIM"/>
</dbReference>
<proteinExistence type="predicted"/>
<feature type="domain" description="SWIM-type" evidence="3">
    <location>
        <begin position="97"/>
        <end position="132"/>
    </location>
</feature>
<gene>
    <name evidence="4" type="ORF">MYCIT1_LOCUS3465</name>
</gene>
<keyword evidence="1" id="KW-0862">Zinc</keyword>
<evidence type="ECO:0000256" key="1">
    <source>
        <dbReference type="PROSITE-ProRule" id="PRU00325"/>
    </source>
</evidence>
<feature type="region of interest" description="Disordered" evidence="2">
    <location>
        <begin position="201"/>
        <end position="233"/>
    </location>
</feature>
<dbReference type="EMBL" id="CAVNYO010000045">
    <property type="protein sequence ID" value="CAK5263803.1"/>
    <property type="molecule type" value="Genomic_DNA"/>
</dbReference>
<sequence length="247" mass="26849">MAPPPPARGYLLGTLSKTSEGTHDLIRHSGPVHPTTSKTAGPLAWWSSDASKDREAEGIARLGRIYAFRQTIHPGEQYEATCASSRGSLTDPSHLRYELYIHRDGHSSCTCPGFQRHGGACKHLRAFRLVINDWVAHGVTKPFYYPPDLASVRSFHSHATGSDLVNAAETVSVLQNVLALKQMAGPEISEEDEEFEVNNSEMGGEAEISKSEPVPAALGIRPSTPSSESRYGPACCWTRTQADVLLP</sequence>
<dbReference type="GO" id="GO:0008270">
    <property type="term" value="F:zinc ion binding"/>
    <property type="evidence" value="ECO:0007669"/>
    <property type="project" value="UniProtKB-KW"/>
</dbReference>
<keyword evidence="5" id="KW-1185">Reference proteome</keyword>
<dbReference type="AlphaFoldDB" id="A0AAD2GTW9"/>
<name>A0AAD2GTW9_9AGAR</name>
<evidence type="ECO:0000313" key="5">
    <source>
        <dbReference type="Proteomes" id="UP001295794"/>
    </source>
</evidence>
<keyword evidence="1" id="KW-0479">Metal-binding</keyword>
<evidence type="ECO:0000256" key="2">
    <source>
        <dbReference type="SAM" id="MobiDB-lite"/>
    </source>
</evidence>
<reference evidence="4" key="1">
    <citation type="submission" date="2023-11" db="EMBL/GenBank/DDBJ databases">
        <authorList>
            <person name="De Vega J J."/>
            <person name="De Vega J J."/>
        </authorList>
    </citation>
    <scope>NUCLEOTIDE SEQUENCE</scope>
</reference>
<dbReference type="PROSITE" id="PS50966">
    <property type="entry name" value="ZF_SWIM"/>
    <property type="match status" value="1"/>
</dbReference>
<comment type="caution">
    <text evidence="4">The sequence shown here is derived from an EMBL/GenBank/DDBJ whole genome shotgun (WGS) entry which is preliminary data.</text>
</comment>
<organism evidence="4 5">
    <name type="scientific">Mycena citricolor</name>
    <dbReference type="NCBI Taxonomy" id="2018698"/>
    <lineage>
        <taxon>Eukaryota</taxon>
        <taxon>Fungi</taxon>
        <taxon>Dikarya</taxon>
        <taxon>Basidiomycota</taxon>
        <taxon>Agaricomycotina</taxon>
        <taxon>Agaricomycetes</taxon>
        <taxon>Agaricomycetidae</taxon>
        <taxon>Agaricales</taxon>
        <taxon>Marasmiineae</taxon>
        <taxon>Mycenaceae</taxon>
        <taxon>Mycena</taxon>
    </lineage>
</organism>
<evidence type="ECO:0000259" key="3">
    <source>
        <dbReference type="PROSITE" id="PS50966"/>
    </source>
</evidence>
<dbReference type="Proteomes" id="UP001295794">
    <property type="component" value="Unassembled WGS sequence"/>
</dbReference>
<accession>A0AAD2GTW9</accession>
<evidence type="ECO:0000313" key="4">
    <source>
        <dbReference type="EMBL" id="CAK5263803.1"/>
    </source>
</evidence>
<dbReference type="Pfam" id="PF04434">
    <property type="entry name" value="SWIM"/>
    <property type="match status" value="1"/>
</dbReference>
<keyword evidence="1" id="KW-0863">Zinc-finger</keyword>
<protein>
    <recommendedName>
        <fullName evidence="3">SWIM-type domain-containing protein</fullName>
    </recommendedName>
</protein>